<evidence type="ECO:0000313" key="3">
    <source>
        <dbReference type="Proteomes" id="UP000626092"/>
    </source>
</evidence>
<feature type="compositionally biased region" description="Acidic residues" evidence="1">
    <location>
        <begin position="19"/>
        <end position="55"/>
    </location>
</feature>
<keyword evidence="3" id="KW-1185">Reference proteome</keyword>
<dbReference type="OrthoDB" id="1747617at2759"/>
<gene>
    <name evidence="2" type="ORF">RHSIM_Rhsim02G0246100</name>
</gene>
<protein>
    <submittedName>
        <fullName evidence="2">Uncharacterized protein</fullName>
    </submittedName>
</protein>
<dbReference type="Proteomes" id="UP000626092">
    <property type="component" value="Unassembled WGS sequence"/>
</dbReference>
<evidence type="ECO:0000256" key="1">
    <source>
        <dbReference type="SAM" id="MobiDB-lite"/>
    </source>
</evidence>
<dbReference type="PANTHER" id="PTHR32002">
    <property type="entry name" value="PROTEIN NLP8"/>
    <property type="match status" value="1"/>
</dbReference>
<dbReference type="GO" id="GO:0003700">
    <property type="term" value="F:DNA-binding transcription factor activity"/>
    <property type="evidence" value="ECO:0007669"/>
    <property type="project" value="InterPro"/>
</dbReference>
<proteinExistence type="predicted"/>
<accession>A0A834HES2</accession>
<reference evidence="2" key="1">
    <citation type="submission" date="2019-11" db="EMBL/GenBank/DDBJ databases">
        <authorList>
            <person name="Liu Y."/>
            <person name="Hou J."/>
            <person name="Li T.-Q."/>
            <person name="Guan C.-H."/>
            <person name="Wu X."/>
            <person name="Wu H.-Z."/>
            <person name="Ling F."/>
            <person name="Zhang R."/>
            <person name="Shi X.-G."/>
            <person name="Ren J.-P."/>
            <person name="Chen E.-F."/>
            <person name="Sun J.-M."/>
        </authorList>
    </citation>
    <scope>NUCLEOTIDE SEQUENCE</scope>
    <source>
        <strain evidence="2">Adult_tree_wgs_1</strain>
        <tissue evidence="2">Leaves</tissue>
    </source>
</reference>
<comment type="caution">
    <text evidence="2">The sequence shown here is derived from an EMBL/GenBank/DDBJ whole genome shotgun (WGS) entry which is preliminary data.</text>
</comment>
<feature type="region of interest" description="Disordered" evidence="1">
    <location>
        <begin position="266"/>
        <end position="288"/>
    </location>
</feature>
<feature type="region of interest" description="Disordered" evidence="1">
    <location>
        <begin position="1"/>
        <end position="55"/>
    </location>
</feature>
<dbReference type="InterPro" id="IPR045012">
    <property type="entry name" value="NLP"/>
</dbReference>
<evidence type="ECO:0000313" key="2">
    <source>
        <dbReference type="EMBL" id="KAF7151847.1"/>
    </source>
</evidence>
<dbReference type="AlphaFoldDB" id="A0A834HES2"/>
<dbReference type="EMBL" id="WJXA01000002">
    <property type="protein sequence ID" value="KAF7151847.1"/>
    <property type="molecule type" value="Genomic_DNA"/>
</dbReference>
<name>A0A834HES2_RHOSS</name>
<dbReference type="PANTHER" id="PTHR32002:SF41">
    <property type="entry name" value="PROTEIN NLP8"/>
    <property type="match status" value="1"/>
</dbReference>
<feature type="compositionally biased region" description="Basic and acidic residues" evidence="1">
    <location>
        <begin position="9"/>
        <end position="18"/>
    </location>
</feature>
<organism evidence="2 3">
    <name type="scientific">Rhododendron simsii</name>
    <name type="common">Sims's rhododendron</name>
    <dbReference type="NCBI Taxonomy" id="118357"/>
    <lineage>
        <taxon>Eukaryota</taxon>
        <taxon>Viridiplantae</taxon>
        <taxon>Streptophyta</taxon>
        <taxon>Embryophyta</taxon>
        <taxon>Tracheophyta</taxon>
        <taxon>Spermatophyta</taxon>
        <taxon>Magnoliopsida</taxon>
        <taxon>eudicotyledons</taxon>
        <taxon>Gunneridae</taxon>
        <taxon>Pentapetalae</taxon>
        <taxon>asterids</taxon>
        <taxon>Ericales</taxon>
        <taxon>Ericaceae</taxon>
        <taxon>Ericoideae</taxon>
        <taxon>Rhodoreae</taxon>
        <taxon>Rhododendron</taxon>
    </lineage>
</organism>
<sequence length="325" mass="37368">MAECGLGQEKGEDLHSDVEDRDESDDEDDFPSDFESDDEERNFGSDDEDDFPPDFEEYMGRELKYSRLTAWVFWNRQDDDFTLSDGKEYHSFYADAECALELPGLPGRVFLRQLPESNPDISMYNPEEYPQQDLAERCGIEESLGLPVFERSSHTCVGVLEMVSLEDKFYELEFLGRMYDLFQEFDLRCFDGYKHCKMQYPNVTSHKNNGMYFVSEAQNDNLPSLDSLQNGKVTTQVDLSNQPSVDASSNGQNVVTAERNIFVVSSSKEHERKTQDRKHKKGGPRIDIPKEEILECSHMNREDAGAKLRGKSTLPKFKIRVCLFS</sequence>